<dbReference type="Gene3D" id="3.40.190.10">
    <property type="entry name" value="Periplasmic binding protein-like II"/>
    <property type="match status" value="2"/>
</dbReference>
<dbReference type="InterPro" id="IPR006061">
    <property type="entry name" value="SBP_1_CS"/>
</dbReference>
<organism evidence="8 9">
    <name type="scientific">Legionella maceachernii</name>
    <dbReference type="NCBI Taxonomy" id="466"/>
    <lineage>
        <taxon>Bacteria</taxon>
        <taxon>Pseudomonadati</taxon>
        <taxon>Pseudomonadota</taxon>
        <taxon>Gammaproteobacteria</taxon>
        <taxon>Legionellales</taxon>
        <taxon>Legionellaceae</taxon>
        <taxon>Legionella</taxon>
    </lineage>
</organism>
<dbReference type="STRING" id="466.Lmac_1822"/>
<gene>
    <name evidence="8" type="primary">ugpB</name>
    <name evidence="8" type="ORF">Lmac_1822</name>
</gene>
<comment type="caution">
    <text evidence="8">The sequence shown here is derived from an EMBL/GenBank/DDBJ whole genome shotgun (WGS) entry which is preliminary data.</text>
</comment>
<reference evidence="8 9" key="1">
    <citation type="submission" date="2015-11" db="EMBL/GenBank/DDBJ databases">
        <title>Genomic analysis of 38 Legionella species identifies large and diverse effector repertoires.</title>
        <authorList>
            <person name="Burstein D."/>
            <person name="Amaro F."/>
            <person name="Zusman T."/>
            <person name="Lifshitz Z."/>
            <person name="Cohen O."/>
            <person name="Gilbert J.A."/>
            <person name="Pupko T."/>
            <person name="Shuman H.A."/>
            <person name="Segal G."/>
        </authorList>
    </citation>
    <scope>NUCLEOTIDE SEQUENCE [LARGE SCALE GENOMIC DNA]</scope>
    <source>
        <strain evidence="8 9">PX-1-G2-E2</strain>
    </source>
</reference>
<keyword evidence="6" id="KW-0732">Signal</keyword>
<dbReference type="InterPro" id="IPR006059">
    <property type="entry name" value="SBP"/>
</dbReference>
<evidence type="ECO:0000313" key="8">
    <source>
        <dbReference type="EMBL" id="KTD25743.1"/>
    </source>
</evidence>
<evidence type="ECO:0000256" key="6">
    <source>
        <dbReference type="ARBA" id="ARBA00022729"/>
    </source>
</evidence>
<evidence type="ECO:0000256" key="4">
    <source>
        <dbReference type="ARBA" id="ARBA00017470"/>
    </source>
</evidence>
<protein>
    <recommendedName>
        <fullName evidence="4">sn-glycerol-3-phosphate-binding periplasmic protein UgpB</fullName>
    </recommendedName>
</protein>
<dbReference type="GO" id="GO:0055085">
    <property type="term" value="P:transmembrane transport"/>
    <property type="evidence" value="ECO:0007669"/>
    <property type="project" value="InterPro"/>
</dbReference>
<dbReference type="PROSITE" id="PS01037">
    <property type="entry name" value="SBP_BACTERIAL_1"/>
    <property type="match status" value="1"/>
</dbReference>
<dbReference type="Proteomes" id="UP000054908">
    <property type="component" value="Unassembled WGS sequence"/>
</dbReference>
<evidence type="ECO:0000256" key="2">
    <source>
        <dbReference type="ARBA" id="ARBA00008520"/>
    </source>
</evidence>
<keyword evidence="7" id="KW-0574">Periplasm</keyword>
<accession>A0A0W0W0A1</accession>
<evidence type="ECO:0000256" key="7">
    <source>
        <dbReference type="ARBA" id="ARBA00022764"/>
    </source>
</evidence>
<keyword evidence="5" id="KW-0813">Transport</keyword>
<dbReference type="SUPFAM" id="SSF53850">
    <property type="entry name" value="Periplasmic binding protein-like II"/>
    <property type="match status" value="1"/>
</dbReference>
<comment type="subunit">
    <text evidence="3">The complex is composed of two ATP-binding proteins (UgpC), two transmembrane proteins (UgpA and UgpE) and a solute-binding protein (UgpB).</text>
</comment>
<dbReference type="GO" id="GO:0042597">
    <property type="term" value="C:periplasmic space"/>
    <property type="evidence" value="ECO:0007669"/>
    <property type="project" value="UniProtKB-SubCell"/>
</dbReference>
<proteinExistence type="inferred from homology"/>
<comment type="similarity">
    <text evidence="2">Belongs to the bacterial solute-binding protein 1 family.</text>
</comment>
<evidence type="ECO:0000256" key="3">
    <source>
        <dbReference type="ARBA" id="ARBA00011557"/>
    </source>
</evidence>
<dbReference type="PATRIC" id="fig|466.6.peg.1920"/>
<dbReference type="EMBL" id="LNYL01000043">
    <property type="protein sequence ID" value="KTD25743.1"/>
    <property type="molecule type" value="Genomic_DNA"/>
</dbReference>
<evidence type="ECO:0000313" key="9">
    <source>
        <dbReference type="Proteomes" id="UP000054908"/>
    </source>
</evidence>
<keyword evidence="9" id="KW-1185">Reference proteome</keyword>
<dbReference type="Pfam" id="PF13416">
    <property type="entry name" value="SBP_bac_8"/>
    <property type="match status" value="1"/>
</dbReference>
<comment type="subcellular location">
    <subcellularLocation>
        <location evidence="1">Periplasm</location>
    </subcellularLocation>
</comment>
<evidence type="ECO:0000256" key="5">
    <source>
        <dbReference type="ARBA" id="ARBA00022448"/>
    </source>
</evidence>
<dbReference type="PANTHER" id="PTHR43649:SF31">
    <property type="entry name" value="SN-GLYCEROL-3-PHOSPHATE-BINDING PERIPLASMIC PROTEIN UGPB"/>
    <property type="match status" value="1"/>
</dbReference>
<dbReference type="InterPro" id="IPR050490">
    <property type="entry name" value="Bact_solute-bd_prot1"/>
</dbReference>
<dbReference type="AlphaFoldDB" id="A0A0W0W0A1"/>
<dbReference type="OrthoDB" id="4393730at2"/>
<name>A0A0W0W0A1_9GAMM</name>
<evidence type="ECO:0000256" key="1">
    <source>
        <dbReference type="ARBA" id="ARBA00004418"/>
    </source>
</evidence>
<dbReference type="RefSeq" id="WP_058452583.1">
    <property type="nucleotide sequence ID" value="NZ_CAAAIB010000003.1"/>
</dbReference>
<sequence length="433" mass="48773">MNHLIGLCRFRRIIFLFCLLFFTLTVQGKPIEIVLWHSFAGHLGEEMNRLAADFNRTQPLYVVKPVYKGEYIESLTSFAAAFRAKQPPGLIQVFEVGTATMLYPKGIIKPVETLMQEQNLSLPKEDFLPAVRAFYSDENRLLAMPFNTSIPVIFYNVDAVEKAGYNANAFPQTWDELEILAGKLRKAGHPCAYTSAYPGWIQIESFLAIHGLAMIETNPIRAVYNNKAIVNHLERLKRWQKKHYFEYGGRASDATVLFTSGRCPLFSQSSGSHNSLAELVTFRLGLAVLPLDTQISKIRHNDVAGGAALWAVAGQSPLVYRGIAQFFSYLAQPEVQYRWHQRTGYLPLGTKGIYSFPNEVNYPILALAQADLGKQRDDQVRLHIGPQNQIRTINDEALEAIFAGLKTPQQAMNEAVKRANYALLRFARNTGKE</sequence>
<dbReference type="PANTHER" id="PTHR43649">
    <property type="entry name" value="ARABINOSE-BINDING PROTEIN-RELATED"/>
    <property type="match status" value="1"/>
</dbReference>